<dbReference type="InParanoid" id="J4I8S2"/>
<dbReference type="RefSeq" id="XP_012179189.1">
    <property type="nucleotide sequence ID" value="XM_012323799.1"/>
</dbReference>
<proteinExistence type="predicted"/>
<dbReference type="AlphaFoldDB" id="J4I8S2"/>
<dbReference type="Proteomes" id="UP000006352">
    <property type="component" value="Unassembled WGS sequence"/>
</dbReference>
<evidence type="ECO:0000313" key="2">
    <source>
        <dbReference type="Proteomes" id="UP000006352"/>
    </source>
</evidence>
<dbReference type="OrthoDB" id="2143914at2759"/>
<sequence>MSPSPAPQPPLPASSSNLLRFDGDLSLVPNGNGILPEHLQDSNSISEPLESSELDSMRARLHQLGLASPRSTNPGATLVERELAGMVLRLASNSVLHPSPTQLALQAETIAELTSQRDLLIQEREEQRLRWEVERQGWERSAEALLGKRRTAGDAAERDYVSE</sequence>
<protein>
    <submittedName>
        <fullName evidence="1">Uncharacterized protein</fullName>
    </submittedName>
</protein>
<keyword evidence="2" id="KW-1185">Reference proteome</keyword>
<dbReference type="EMBL" id="HE796956">
    <property type="protein sequence ID" value="CCL99906.1"/>
    <property type="molecule type" value="Genomic_DNA"/>
</dbReference>
<organism evidence="1 2">
    <name type="scientific">Fibroporia radiculosa</name>
    <dbReference type="NCBI Taxonomy" id="599839"/>
    <lineage>
        <taxon>Eukaryota</taxon>
        <taxon>Fungi</taxon>
        <taxon>Dikarya</taxon>
        <taxon>Basidiomycota</taxon>
        <taxon>Agaricomycotina</taxon>
        <taxon>Agaricomycetes</taxon>
        <taxon>Polyporales</taxon>
        <taxon>Fibroporiaceae</taxon>
        <taxon>Fibroporia</taxon>
    </lineage>
</organism>
<dbReference type="GeneID" id="24094817"/>
<dbReference type="HOGENOM" id="CLU_1627073_0_0_1"/>
<reference evidence="1 2" key="1">
    <citation type="journal article" date="2012" name="Appl. Environ. Microbiol.">
        <title>Short-read sequencing for genomic analysis of the brown rot fungus Fibroporia radiculosa.</title>
        <authorList>
            <person name="Tang J.D."/>
            <person name="Perkins A.D."/>
            <person name="Sonstegard T.S."/>
            <person name="Schroeder S.G."/>
            <person name="Burgess S.C."/>
            <person name="Diehl S.V."/>
        </authorList>
    </citation>
    <scope>NUCLEOTIDE SEQUENCE [LARGE SCALE GENOMIC DNA]</scope>
    <source>
        <strain evidence="1 2">TFFH 294</strain>
    </source>
</reference>
<name>J4I8S2_9APHY</name>
<gene>
    <name evidence="1" type="ORF">FIBRA_01931</name>
</gene>
<accession>J4I8S2</accession>
<evidence type="ECO:0000313" key="1">
    <source>
        <dbReference type="EMBL" id="CCL99906.1"/>
    </source>
</evidence>